<comment type="function">
    <text evidence="7">Dual specificity enzyme that catalyzes the synthesis of pseudouridine from uracil-746 in 23S ribosomal RNA and from uracil-32 in the anticodon stem and loop of transfer RNAs.</text>
</comment>
<dbReference type="Pfam" id="PF00849">
    <property type="entry name" value="PseudoU_synth_2"/>
    <property type="match status" value="1"/>
</dbReference>
<evidence type="ECO:0000313" key="18">
    <source>
        <dbReference type="Proteomes" id="UP000589716"/>
    </source>
</evidence>
<keyword evidence="3" id="KW-0819">tRNA processing</keyword>
<evidence type="ECO:0000256" key="12">
    <source>
        <dbReference type="ARBA" id="ARBA00042372"/>
    </source>
</evidence>
<dbReference type="Gene3D" id="3.30.2350.10">
    <property type="entry name" value="Pseudouridine synthase"/>
    <property type="match status" value="1"/>
</dbReference>
<evidence type="ECO:0000256" key="4">
    <source>
        <dbReference type="ARBA" id="ARBA00023235"/>
    </source>
</evidence>
<evidence type="ECO:0000256" key="8">
    <source>
        <dbReference type="ARBA" id="ARBA00038944"/>
    </source>
</evidence>
<evidence type="ECO:0000256" key="7">
    <source>
        <dbReference type="ARBA" id="ARBA00037305"/>
    </source>
</evidence>
<name>A0A853IRG0_9BURK</name>
<evidence type="ECO:0000313" key="17">
    <source>
        <dbReference type="EMBL" id="NZA02812.1"/>
    </source>
</evidence>
<evidence type="ECO:0000256" key="3">
    <source>
        <dbReference type="ARBA" id="ARBA00022694"/>
    </source>
</evidence>
<protein>
    <recommendedName>
        <fullName evidence="10">Dual-specificity RNA pseudouridine synthase RluA</fullName>
        <ecNumber evidence="8">5.4.99.28</ecNumber>
        <ecNumber evidence="9">5.4.99.29</ecNumber>
    </recommendedName>
    <alternativeName>
        <fullName evidence="11">23S rRNA pseudouridine(746) synthase</fullName>
    </alternativeName>
    <alternativeName>
        <fullName evidence="14">Ribosomal large subunit pseudouridine synthase A</fullName>
    </alternativeName>
    <alternativeName>
        <fullName evidence="13">rRNA pseudouridylate synthase A</fullName>
    </alternativeName>
    <alternativeName>
        <fullName evidence="15">rRNA-uridine isomerase A</fullName>
    </alternativeName>
    <alternativeName>
        <fullName evidence="12">tRNA pseudouridine(32) synthase</fullName>
    </alternativeName>
</protein>
<dbReference type="PANTHER" id="PTHR21600">
    <property type="entry name" value="MITOCHONDRIAL RNA PSEUDOURIDINE SYNTHASE"/>
    <property type="match status" value="1"/>
</dbReference>
<evidence type="ECO:0000256" key="13">
    <source>
        <dbReference type="ARBA" id="ARBA00042844"/>
    </source>
</evidence>
<dbReference type="GO" id="GO:0160142">
    <property type="term" value="F:23S rRNA pseudouridine(746) synthase activity"/>
    <property type="evidence" value="ECO:0007669"/>
    <property type="project" value="UniProtKB-EC"/>
</dbReference>
<dbReference type="CDD" id="cd02869">
    <property type="entry name" value="PseudoU_synth_RluA_like"/>
    <property type="match status" value="1"/>
</dbReference>
<feature type="domain" description="Pseudouridine synthase RsuA/RluA-like" evidence="16">
    <location>
        <begin position="12"/>
        <end position="165"/>
    </location>
</feature>
<dbReference type="RefSeq" id="WP_180551102.1">
    <property type="nucleotide sequence ID" value="NZ_JACCKX010000001.1"/>
</dbReference>
<dbReference type="AlphaFoldDB" id="A0A853IRG0"/>
<reference evidence="17 18" key="1">
    <citation type="submission" date="2020-07" db="EMBL/GenBank/DDBJ databases">
        <authorList>
            <person name="Maaloum M."/>
        </authorList>
    </citation>
    <scope>NUCLEOTIDE SEQUENCE [LARGE SCALE GENOMIC DNA]</scope>
    <source>
        <strain evidence="17 18">GCS-AN-3</strain>
    </source>
</reference>
<evidence type="ECO:0000259" key="16">
    <source>
        <dbReference type="Pfam" id="PF00849"/>
    </source>
</evidence>
<organism evidence="17 18">
    <name type="scientific">Ottowia beijingensis</name>
    <dbReference type="NCBI Taxonomy" id="1207057"/>
    <lineage>
        <taxon>Bacteria</taxon>
        <taxon>Pseudomonadati</taxon>
        <taxon>Pseudomonadota</taxon>
        <taxon>Betaproteobacteria</taxon>
        <taxon>Burkholderiales</taxon>
        <taxon>Comamonadaceae</taxon>
        <taxon>Ottowia</taxon>
    </lineage>
</organism>
<evidence type="ECO:0000256" key="1">
    <source>
        <dbReference type="ARBA" id="ARBA00010876"/>
    </source>
</evidence>
<evidence type="ECO:0000256" key="10">
    <source>
        <dbReference type="ARBA" id="ARBA00039988"/>
    </source>
</evidence>
<dbReference type="EMBL" id="JACCKX010000001">
    <property type="protein sequence ID" value="NZA02812.1"/>
    <property type="molecule type" value="Genomic_DNA"/>
</dbReference>
<dbReference type="GO" id="GO:0003723">
    <property type="term" value="F:RNA binding"/>
    <property type="evidence" value="ECO:0007669"/>
    <property type="project" value="InterPro"/>
</dbReference>
<comment type="catalytic activity">
    <reaction evidence="5">
        <text>uridine(32) in tRNA = pseudouridine(32) in tRNA</text>
        <dbReference type="Rhea" id="RHEA:42544"/>
        <dbReference type="Rhea" id="RHEA-COMP:10107"/>
        <dbReference type="Rhea" id="RHEA-COMP:10108"/>
        <dbReference type="ChEBI" id="CHEBI:65314"/>
        <dbReference type="ChEBI" id="CHEBI:65315"/>
        <dbReference type="EC" id="5.4.99.28"/>
    </reaction>
</comment>
<comment type="catalytic activity">
    <reaction evidence="6">
        <text>uridine(746) in 23S rRNA = pseudouridine(746) in 23S rRNA</text>
        <dbReference type="Rhea" id="RHEA:42548"/>
        <dbReference type="Rhea" id="RHEA-COMP:10109"/>
        <dbReference type="Rhea" id="RHEA-COMP:10110"/>
        <dbReference type="ChEBI" id="CHEBI:65314"/>
        <dbReference type="ChEBI" id="CHEBI:65315"/>
        <dbReference type="EC" id="5.4.99.29"/>
    </reaction>
</comment>
<evidence type="ECO:0000256" key="11">
    <source>
        <dbReference type="ARBA" id="ARBA00041266"/>
    </source>
</evidence>
<gene>
    <name evidence="17" type="ORF">H0I39_15620</name>
</gene>
<keyword evidence="4" id="KW-0413">Isomerase</keyword>
<dbReference type="InterPro" id="IPR006224">
    <property type="entry name" value="PsdUridine_synth_RluA-like_CS"/>
</dbReference>
<dbReference type="GO" id="GO:0000455">
    <property type="term" value="P:enzyme-directed rRNA pseudouridine synthesis"/>
    <property type="evidence" value="ECO:0007669"/>
    <property type="project" value="TreeGrafter"/>
</dbReference>
<dbReference type="SUPFAM" id="SSF55120">
    <property type="entry name" value="Pseudouridine synthase"/>
    <property type="match status" value="1"/>
</dbReference>
<dbReference type="EC" id="5.4.99.29" evidence="9"/>
<keyword evidence="18" id="KW-1185">Reference proteome</keyword>
<dbReference type="Proteomes" id="UP000589716">
    <property type="component" value="Unassembled WGS sequence"/>
</dbReference>
<dbReference type="GO" id="GO:0008033">
    <property type="term" value="P:tRNA processing"/>
    <property type="evidence" value="ECO:0007669"/>
    <property type="project" value="UniProtKB-KW"/>
</dbReference>
<evidence type="ECO:0000256" key="9">
    <source>
        <dbReference type="ARBA" id="ARBA00038945"/>
    </source>
</evidence>
<accession>A0A853IRG0</accession>
<dbReference type="GO" id="GO:0160151">
    <property type="term" value="F:tRNA pseudouridine(32) synthase activity"/>
    <property type="evidence" value="ECO:0007669"/>
    <property type="project" value="UniProtKB-EC"/>
</dbReference>
<evidence type="ECO:0000256" key="2">
    <source>
        <dbReference type="ARBA" id="ARBA00022552"/>
    </source>
</evidence>
<evidence type="ECO:0000256" key="15">
    <source>
        <dbReference type="ARBA" id="ARBA00043143"/>
    </source>
</evidence>
<dbReference type="InterPro" id="IPR020103">
    <property type="entry name" value="PsdUridine_synth_cat_dom_sf"/>
</dbReference>
<comment type="caution">
    <text evidence="17">The sequence shown here is derived from an EMBL/GenBank/DDBJ whole genome shotgun (WGS) entry which is preliminary data.</text>
</comment>
<evidence type="ECO:0000256" key="6">
    <source>
        <dbReference type="ARBA" id="ARBA00036916"/>
    </source>
</evidence>
<dbReference type="InterPro" id="IPR050188">
    <property type="entry name" value="RluA_PseudoU_synthase"/>
</dbReference>
<sequence length="212" mass="23183">MDDVEVLHEDAHLLALVKPAGLLSVPGRGPQNADCLSTRAQRRWPGALIVHRLDQATSGLLLMARSAAVQRALSSAFAERRVHKRYEALVHGRPSAATDADGWAEIDLPLIVDWPNRPRSKVDHASGKPSRTRWRLLAHNAATDTARLALEPVTGRSHQLRVHLLALGHPIVGDALYGAPDTAPRLMLHACALRFEHPVSGHTLDLRSDVPF</sequence>
<evidence type="ECO:0000256" key="5">
    <source>
        <dbReference type="ARBA" id="ARBA00036184"/>
    </source>
</evidence>
<dbReference type="PROSITE" id="PS01129">
    <property type="entry name" value="PSI_RLU"/>
    <property type="match status" value="1"/>
</dbReference>
<proteinExistence type="inferred from homology"/>
<dbReference type="EC" id="5.4.99.28" evidence="8"/>
<dbReference type="InterPro" id="IPR006145">
    <property type="entry name" value="PsdUridine_synth_RsuA/RluA"/>
</dbReference>
<comment type="similarity">
    <text evidence="1">Belongs to the pseudouridine synthase RluA family.</text>
</comment>
<evidence type="ECO:0000256" key="14">
    <source>
        <dbReference type="ARBA" id="ARBA00042883"/>
    </source>
</evidence>
<dbReference type="PANTHER" id="PTHR21600:SF91">
    <property type="entry name" value="DUAL-SPECIFICITY RNA PSEUDOURIDINE SYNTHASE RLUA"/>
    <property type="match status" value="1"/>
</dbReference>
<keyword evidence="2" id="KW-0698">rRNA processing</keyword>